<feature type="region of interest" description="Disordered" evidence="4">
    <location>
        <begin position="68"/>
        <end position="92"/>
    </location>
</feature>
<keyword evidence="3" id="KW-0819">tRNA processing</keyword>
<comment type="caution">
    <text evidence="5">The sequence shown here is derived from an EMBL/GenBank/DDBJ whole genome shotgun (WGS) entry which is preliminary data.</text>
</comment>
<dbReference type="OrthoDB" id="124041at2759"/>
<dbReference type="Gene3D" id="2.30.30.210">
    <property type="entry name" value="Ribonuclease P/MRP, subunit p29"/>
    <property type="match status" value="1"/>
</dbReference>
<dbReference type="GO" id="GO:0030677">
    <property type="term" value="C:ribonuclease P complex"/>
    <property type="evidence" value="ECO:0007669"/>
    <property type="project" value="InterPro"/>
</dbReference>
<feature type="compositionally biased region" description="Polar residues" evidence="4">
    <location>
        <begin position="9"/>
        <end position="23"/>
    </location>
</feature>
<comment type="similarity">
    <text evidence="2">Belongs to the eukaryotic/archaeal RNase P protein component 1 family.</text>
</comment>
<evidence type="ECO:0000256" key="3">
    <source>
        <dbReference type="PIRNR" id="PIRNR027081"/>
    </source>
</evidence>
<dbReference type="Proteomes" id="UP000757232">
    <property type="component" value="Unassembled WGS sequence"/>
</dbReference>
<dbReference type="Pfam" id="PF01868">
    <property type="entry name" value="RNase_P-MRP_p29"/>
    <property type="match status" value="1"/>
</dbReference>
<proteinExistence type="inferred from homology"/>
<dbReference type="GO" id="GO:0005634">
    <property type="term" value="C:nucleus"/>
    <property type="evidence" value="ECO:0007669"/>
    <property type="project" value="UniProtKB-SubCell"/>
</dbReference>
<feature type="region of interest" description="Disordered" evidence="4">
    <location>
        <begin position="1"/>
        <end position="24"/>
    </location>
</feature>
<protein>
    <recommendedName>
        <fullName evidence="3">Ribonuclease P protein subunit</fullName>
    </recommendedName>
</protein>
<evidence type="ECO:0000313" key="6">
    <source>
        <dbReference type="Proteomes" id="UP000757232"/>
    </source>
</evidence>
<dbReference type="PANTHER" id="PTHR13348:SF0">
    <property type="entry name" value="RIBONUCLEASE P PROTEIN SUBUNIT P29"/>
    <property type="match status" value="1"/>
</dbReference>
<organism evidence="5 6">
    <name type="scientific">Sanghuangporus baumii</name>
    <name type="common">Phellinus baumii</name>
    <dbReference type="NCBI Taxonomy" id="108892"/>
    <lineage>
        <taxon>Eukaryota</taxon>
        <taxon>Fungi</taxon>
        <taxon>Dikarya</taxon>
        <taxon>Basidiomycota</taxon>
        <taxon>Agaricomycotina</taxon>
        <taxon>Agaricomycetes</taxon>
        <taxon>Hymenochaetales</taxon>
        <taxon>Hymenochaetaceae</taxon>
        <taxon>Sanghuangporus</taxon>
    </lineage>
</organism>
<dbReference type="GO" id="GO:0006364">
    <property type="term" value="P:rRNA processing"/>
    <property type="evidence" value="ECO:0007669"/>
    <property type="project" value="TreeGrafter"/>
</dbReference>
<dbReference type="InterPro" id="IPR016848">
    <property type="entry name" value="RNase_P/MRP_Rpp29-subunit"/>
</dbReference>
<dbReference type="AlphaFoldDB" id="A0A9Q5HRR2"/>
<dbReference type="InterPro" id="IPR023534">
    <property type="entry name" value="Rof/RNase_P-like"/>
</dbReference>
<keyword evidence="6" id="KW-1185">Reference proteome</keyword>
<keyword evidence="3" id="KW-0539">Nucleus</keyword>
<dbReference type="InterPro" id="IPR036980">
    <property type="entry name" value="RNase_P/MRP_Rpp29_sf"/>
</dbReference>
<dbReference type="GO" id="GO:0000172">
    <property type="term" value="C:ribonuclease MRP complex"/>
    <property type="evidence" value="ECO:0007669"/>
    <property type="project" value="InterPro"/>
</dbReference>
<reference evidence="5" key="1">
    <citation type="submission" date="2016-06" db="EMBL/GenBank/DDBJ databases">
        <title>Draft Genome sequence of the fungus Inonotus baumii.</title>
        <authorList>
            <person name="Zhu H."/>
            <person name="Lin W."/>
        </authorList>
    </citation>
    <scope>NUCLEOTIDE SEQUENCE</scope>
    <source>
        <strain evidence="5">821</strain>
    </source>
</reference>
<evidence type="ECO:0000256" key="1">
    <source>
        <dbReference type="ARBA" id="ARBA00004123"/>
    </source>
</evidence>
<feature type="compositionally biased region" description="Basic and acidic residues" evidence="4">
    <location>
        <begin position="72"/>
        <end position="92"/>
    </location>
</feature>
<evidence type="ECO:0000313" key="5">
    <source>
        <dbReference type="EMBL" id="OCB84788.1"/>
    </source>
</evidence>
<gene>
    <name evidence="5" type="ORF">A7U60_g8313</name>
</gene>
<dbReference type="SMART" id="SM00538">
    <property type="entry name" value="POP4"/>
    <property type="match status" value="1"/>
</dbReference>
<dbReference type="GO" id="GO:0033204">
    <property type="term" value="F:ribonuclease P RNA binding"/>
    <property type="evidence" value="ECO:0007669"/>
    <property type="project" value="InterPro"/>
</dbReference>
<dbReference type="PANTHER" id="PTHR13348">
    <property type="entry name" value="RIBONUCLEASE P SUBUNIT P29"/>
    <property type="match status" value="1"/>
</dbReference>
<comment type="subcellular location">
    <subcellularLocation>
        <location evidence="1">Nucleus</location>
    </subcellularLocation>
</comment>
<dbReference type="PIRSF" id="PIRSF027081">
    <property type="entry name" value="RNase_P/MRP_p29_subunit"/>
    <property type="match status" value="1"/>
</dbReference>
<evidence type="ECO:0000256" key="2">
    <source>
        <dbReference type="ARBA" id="ARBA00006181"/>
    </source>
</evidence>
<dbReference type="SUPFAM" id="SSF101744">
    <property type="entry name" value="Rof/RNase P subunit-like"/>
    <property type="match status" value="1"/>
</dbReference>
<evidence type="ECO:0000256" key="4">
    <source>
        <dbReference type="SAM" id="MobiDB-lite"/>
    </source>
</evidence>
<dbReference type="InterPro" id="IPR002730">
    <property type="entry name" value="Rpp29/RNP1"/>
</dbReference>
<accession>A0A9Q5HRR2</accession>
<dbReference type="GO" id="GO:0001682">
    <property type="term" value="P:tRNA 5'-leader removal"/>
    <property type="evidence" value="ECO:0007669"/>
    <property type="project" value="InterPro"/>
</dbReference>
<name>A0A9Q5HRR2_SANBA</name>
<dbReference type="EMBL" id="LNZH02000214">
    <property type="protein sequence ID" value="OCB84788.1"/>
    <property type="molecule type" value="Genomic_DNA"/>
</dbReference>
<sequence length="291" mass="33101">MFNAAPGSSKPTLNPYQQLPSSRTKNERLVFSSAHPFTPSFVQSNLSKSKNLDPKALYENRVKNKQVLLENPARDSRLKKQREERKARRGKELERKKLRLISKKEAKLKGLWKLEESQKRYELFVPLHHLWLGYMCELHGLNPLPAKIPDNPPMPTSATMHAKLVKADFHGSIITVKQARNPCLIGLSGIVIHETENAFKVITVRNQVKLIPKQGTIFTFKIPLYDVRPLVPAPPSLVNCEEDGSTSSSGTPSFNIDTVPQMEFELYGNQFRFRSAERAGRKFKSKETIEL</sequence>